<dbReference type="OrthoDB" id="8583421at2"/>
<dbReference type="InterPro" id="IPR001789">
    <property type="entry name" value="Sig_transdc_resp-reg_receiver"/>
</dbReference>
<keyword evidence="3" id="KW-0805">Transcription regulation</keyword>
<feature type="modified residue" description="4-aspartylphosphate" evidence="6">
    <location>
        <position position="74"/>
    </location>
</feature>
<dbReference type="CDD" id="cd17574">
    <property type="entry name" value="REC_OmpR"/>
    <property type="match status" value="1"/>
</dbReference>
<keyword evidence="5" id="KW-0804">Transcription</keyword>
<dbReference type="Gene3D" id="3.40.50.2300">
    <property type="match status" value="1"/>
</dbReference>
<evidence type="ECO:0000313" key="10">
    <source>
        <dbReference type="EMBL" id="TYC54436.1"/>
    </source>
</evidence>
<accession>A0A6C2CLG6</accession>
<name>A0A6C2CLG6_9RHOO</name>
<keyword evidence="2" id="KW-0902">Two-component regulatory system</keyword>
<dbReference type="InterPro" id="IPR011006">
    <property type="entry name" value="CheY-like_superfamily"/>
</dbReference>
<keyword evidence="11" id="KW-1185">Reference proteome</keyword>
<dbReference type="PROSITE" id="PS50110">
    <property type="entry name" value="RESPONSE_REGULATORY"/>
    <property type="match status" value="1"/>
</dbReference>
<dbReference type="PANTHER" id="PTHR48111">
    <property type="entry name" value="REGULATOR OF RPOS"/>
    <property type="match status" value="1"/>
</dbReference>
<dbReference type="EMBL" id="SDKK01000020">
    <property type="protein sequence ID" value="TYC54436.1"/>
    <property type="molecule type" value="Genomic_DNA"/>
</dbReference>
<sequence length="250" mass="27846">MMSFGAQPVCCNLLKTMSVQPASISVLIVEDEPVLREELAFQLGHMGFAVETFENASQLYRYLAAFSTTLVVLDIGLEGEDGLSVCRYLRAHDSRIGIIFVTARSLRDQRIEGLEAGADAYLVKPIDIDELALVLHRLAARTHWPAVERRASLEARPTWHLDETEYELHAPNGVRTTLTLTEMRVLRALIASGSYTCTHAQLGVALGVHPDELDKHRIEVIVSRLRSKVTRSTGLAAPLRTDRNLGYRWG</sequence>
<dbReference type="GO" id="GO:0000156">
    <property type="term" value="F:phosphorelay response regulator activity"/>
    <property type="evidence" value="ECO:0007669"/>
    <property type="project" value="TreeGrafter"/>
</dbReference>
<dbReference type="GO" id="GO:0032993">
    <property type="term" value="C:protein-DNA complex"/>
    <property type="evidence" value="ECO:0007669"/>
    <property type="project" value="TreeGrafter"/>
</dbReference>
<evidence type="ECO:0000256" key="3">
    <source>
        <dbReference type="ARBA" id="ARBA00023015"/>
    </source>
</evidence>
<dbReference type="SMART" id="SM00862">
    <property type="entry name" value="Trans_reg_C"/>
    <property type="match status" value="1"/>
</dbReference>
<gene>
    <name evidence="10" type="ORF">ETQ85_18920</name>
</gene>
<dbReference type="PANTHER" id="PTHR48111:SF1">
    <property type="entry name" value="TWO-COMPONENT RESPONSE REGULATOR ORR33"/>
    <property type="match status" value="1"/>
</dbReference>
<dbReference type="Gene3D" id="1.10.10.10">
    <property type="entry name" value="Winged helix-like DNA-binding domain superfamily/Winged helix DNA-binding domain"/>
    <property type="match status" value="1"/>
</dbReference>
<keyword evidence="4 7" id="KW-0238">DNA-binding</keyword>
<evidence type="ECO:0000256" key="2">
    <source>
        <dbReference type="ARBA" id="ARBA00023012"/>
    </source>
</evidence>
<evidence type="ECO:0000256" key="4">
    <source>
        <dbReference type="ARBA" id="ARBA00023125"/>
    </source>
</evidence>
<feature type="DNA-binding region" description="OmpR/PhoB-type" evidence="7">
    <location>
        <begin position="150"/>
        <end position="250"/>
    </location>
</feature>
<comment type="caution">
    <text evidence="10">The sequence shown here is derived from an EMBL/GenBank/DDBJ whole genome shotgun (WGS) entry which is preliminary data.</text>
</comment>
<dbReference type="AlphaFoldDB" id="A0A6C2CLG6"/>
<organism evidence="10 11">
    <name type="scientific">Zoogloea oleivorans</name>
    <dbReference type="NCBI Taxonomy" id="1552750"/>
    <lineage>
        <taxon>Bacteria</taxon>
        <taxon>Pseudomonadati</taxon>
        <taxon>Pseudomonadota</taxon>
        <taxon>Betaproteobacteria</taxon>
        <taxon>Rhodocyclales</taxon>
        <taxon>Zoogloeaceae</taxon>
        <taxon>Zoogloea</taxon>
    </lineage>
</organism>
<evidence type="ECO:0000256" key="7">
    <source>
        <dbReference type="PROSITE-ProRule" id="PRU01091"/>
    </source>
</evidence>
<keyword evidence="1 6" id="KW-0597">Phosphoprotein</keyword>
<dbReference type="PROSITE" id="PS51755">
    <property type="entry name" value="OMPR_PHOB"/>
    <property type="match status" value="1"/>
</dbReference>
<evidence type="ECO:0000313" key="11">
    <source>
        <dbReference type="Proteomes" id="UP000389128"/>
    </source>
</evidence>
<dbReference type="GO" id="GO:0005829">
    <property type="term" value="C:cytosol"/>
    <property type="evidence" value="ECO:0007669"/>
    <property type="project" value="TreeGrafter"/>
</dbReference>
<dbReference type="Pfam" id="PF00072">
    <property type="entry name" value="Response_reg"/>
    <property type="match status" value="1"/>
</dbReference>
<dbReference type="SUPFAM" id="SSF46894">
    <property type="entry name" value="C-terminal effector domain of the bipartite response regulators"/>
    <property type="match status" value="1"/>
</dbReference>
<dbReference type="InterPro" id="IPR001867">
    <property type="entry name" value="OmpR/PhoB-type_DNA-bd"/>
</dbReference>
<dbReference type="SMART" id="SM00448">
    <property type="entry name" value="REC"/>
    <property type="match status" value="1"/>
</dbReference>
<reference evidence="10 11" key="1">
    <citation type="submission" date="2019-01" db="EMBL/GenBank/DDBJ databases">
        <title>Zoogloea oleivorans genome sequencing and assembly.</title>
        <authorList>
            <person name="Tancsics A."/>
            <person name="Farkas M."/>
            <person name="Kriszt B."/>
            <person name="Maroti G."/>
            <person name="Horvath B."/>
        </authorList>
    </citation>
    <scope>NUCLEOTIDE SEQUENCE [LARGE SCALE GENOMIC DNA]</scope>
    <source>
        <strain evidence="10 11">Buc</strain>
    </source>
</reference>
<protein>
    <submittedName>
        <fullName evidence="10">Response regulator transcription factor</fullName>
    </submittedName>
</protein>
<dbReference type="SUPFAM" id="SSF52172">
    <property type="entry name" value="CheY-like"/>
    <property type="match status" value="1"/>
</dbReference>
<dbReference type="GO" id="GO:0006355">
    <property type="term" value="P:regulation of DNA-templated transcription"/>
    <property type="evidence" value="ECO:0007669"/>
    <property type="project" value="InterPro"/>
</dbReference>
<dbReference type="Proteomes" id="UP000389128">
    <property type="component" value="Unassembled WGS sequence"/>
</dbReference>
<feature type="domain" description="OmpR/PhoB-type" evidence="9">
    <location>
        <begin position="150"/>
        <end position="250"/>
    </location>
</feature>
<evidence type="ECO:0000256" key="6">
    <source>
        <dbReference type="PROSITE-ProRule" id="PRU00169"/>
    </source>
</evidence>
<proteinExistence type="predicted"/>
<evidence type="ECO:0000259" key="8">
    <source>
        <dbReference type="PROSITE" id="PS50110"/>
    </source>
</evidence>
<dbReference type="GO" id="GO:0000976">
    <property type="term" value="F:transcription cis-regulatory region binding"/>
    <property type="evidence" value="ECO:0007669"/>
    <property type="project" value="TreeGrafter"/>
</dbReference>
<dbReference type="InterPro" id="IPR036388">
    <property type="entry name" value="WH-like_DNA-bd_sf"/>
</dbReference>
<dbReference type="InterPro" id="IPR016032">
    <property type="entry name" value="Sig_transdc_resp-reg_C-effctor"/>
</dbReference>
<evidence type="ECO:0000256" key="5">
    <source>
        <dbReference type="ARBA" id="ARBA00023163"/>
    </source>
</evidence>
<feature type="domain" description="Response regulatory" evidence="8">
    <location>
        <begin position="25"/>
        <end position="139"/>
    </location>
</feature>
<dbReference type="Pfam" id="PF00486">
    <property type="entry name" value="Trans_reg_C"/>
    <property type="match status" value="1"/>
</dbReference>
<evidence type="ECO:0000259" key="9">
    <source>
        <dbReference type="PROSITE" id="PS51755"/>
    </source>
</evidence>
<dbReference type="InterPro" id="IPR039420">
    <property type="entry name" value="WalR-like"/>
</dbReference>
<evidence type="ECO:0000256" key="1">
    <source>
        <dbReference type="ARBA" id="ARBA00022553"/>
    </source>
</evidence>